<reference evidence="3" key="3">
    <citation type="submission" date="2021-08" db="EMBL/GenBank/DDBJ databases">
        <authorList>
            <person name="de Jong S."/>
            <person name="van den Broek M."/>
            <person name="Merkel A."/>
            <person name="de la Torre Cortes P."/>
            <person name="Kalamorz F."/>
            <person name="Cook G."/>
            <person name="van Loosdrecht M."/>
            <person name="McMillan D."/>
        </authorList>
    </citation>
    <scope>NUCLEOTIDE SEQUENCE</scope>
    <source>
        <strain evidence="3">TA2.A1</strain>
    </source>
</reference>
<reference evidence="2 4" key="1">
    <citation type="journal article" date="2011" name="J. Bacteriol.">
        <title>Draft genome sequence of the thermoalkaliphilic Caldalkalibacillus thermarum strain TA2.A1.</title>
        <authorList>
            <person name="Kalamorz F."/>
            <person name="Keis S."/>
            <person name="McMillan D.G."/>
            <person name="Olsson K."/>
            <person name="Stanton J.A."/>
            <person name="Stockwell P."/>
            <person name="Black M.A."/>
            <person name="Klingeman D.M."/>
            <person name="Land M.L."/>
            <person name="Han C.S."/>
            <person name="Martin S.L."/>
            <person name="Becher S.A."/>
            <person name="Peddie C.J."/>
            <person name="Morgan H.W."/>
            <person name="Matthies D."/>
            <person name="Preiss L."/>
            <person name="Meier T."/>
            <person name="Brown S.D."/>
            <person name="Cook G.M."/>
        </authorList>
    </citation>
    <scope>NUCLEOTIDE SEQUENCE [LARGE SCALE GENOMIC DNA]</scope>
    <source>
        <strain evidence="2 4">TA2.A1</strain>
    </source>
</reference>
<organism evidence="2 4">
    <name type="scientific">Caldalkalibacillus thermarum (strain TA2.A1)</name>
    <dbReference type="NCBI Taxonomy" id="986075"/>
    <lineage>
        <taxon>Bacteria</taxon>
        <taxon>Bacillati</taxon>
        <taxon>Bacillota</taxon>
        <taxon>Bacilli</taxon>
        <taxon>Bacillales</taxon>
        <taxon>Bacillaceae</taxon>
        <taxon>Caldalkalibacillus</taxon>
    </lineage>
</organism>
<sequence length="78" mass="9218">MWTKAGVALGIFIVLLSSVWYYDQIILRDKHPSLQLINDPDQDGIEIQQINPEHLYLEPIIEPFKPREYIRIYELPLP</sequence>
<evidence type="ECO:0000313" key="2">
    <source>
        <dbReference type="EMBL" id="EGL82286.1"/>
    </source>
</evidence>
<keyword evidence="1" id="KW-0812">Transmembrane</keyword>
<accession>F5L8P7</accession>
<keyword evidence="1" id="KW-1133">Transmembrane helix</keyword>
<name>F5L8P7_CALTT</name>
<dbReference type="OrthoDB" id="2943498at2"/>
<dbReference type="AlphaFoldDB" id="F5L8P7"/>
<evidence type="ECO:0000313" key="4">
    <source>
        <dbReference type="Proteomes" id="UP000010716"/>
    </source>
</evidence>
<reference evidence="3 5" key="2">
    <citation type="journal article" date="2020" name="Extremophiles">
        <title>Genomic analysis of Caldalkalibacillus thermarum TA2.A1 reveals aerobic alkaliphilic metabolism and evolutionary hallmarks linking alkaliphilic bacteria and plant life.</title>
        <authorList>
            <person name="de Jong S.I."/>
            <person name="van den Broek M.A."/>
            <person name="Merkel A.Y."/>
            <person name="de la Torre Cortes P."/>
            <person name="Kalamorz F."/>
            <person name="Cook G.M."/>
            <person name="van Loosdrecht M.C.M."/>
            <person name="McMillan D.G.G."/>
        </authorList>
    </citation>
    <scope>NUCLEOTIDE SEQUENCE [LARGE SCALE GENOMIC DNA]</scope>
    <source>
        <strain evidence="3 5">TA2.A1</strain>
    </source>
</reference>
<evidence type="ECO:0000256" key="1">
    <source>
        <dbReference type="SAM" id="Phobius"/>
    </source>
</evidence>
<evidence type="ECO:0000313" key="3">
    <source>
        <dbReference type="EMBL" id="QZT33421.1"/>
    </source>
</evidence>
<dbReference type="Proteomes" id="UP000010716">
    <property type="component" value="Unassembled WGS sequence"/>
</dbReference>
<dbReference type="RefSeq" id="WP_007505507.1">
    <property type="nucleotide sequence ID" value="NZ_AFCE01000152.1"/>
</dbReference>
<dbReference type="EMBL" id="AFCE01000152">
    <property type="protein sequence ID" value="EGL82286.1"/>
    <property type="molecule type" value="Genomic_DNA"/>
</dbReference>
<gene>
    <name evidence="2" type="ORF">CathTA2_2202</name>
    <name evidence="3" type="ORF">HUR95_14380</name>
</gene>
<keyword evidence="5" id="KW-1185">Reference proteome</keyword>
<protein>
    <submittedName>
        <fullName evidence="2">Uncharacterized protein</fullName>
    </submittedName>
</protein>
<evidence type="ECO:0000313" key="5">
    <source>
        <dbReference type="Proteomes" id="UP000825179"/>
    </source>
</evidence>
<dbReference type="EMBL" id="CP082237">
    <property type="protein sequence ID" value="QZT33421.1"/>
    <property type="molecule type" value="Genomic_DNA"/>
</dbReference>
<dbReference type="KEGG" id="cthu:HUR95_14380"/>
<feature type="transmembrane region" description="Helical" evidence="1">
    <location>
        <begin position="6"/>
        <end position="22"/>
    </location>
</feature>
<dbReference type="Proteomes" id="UP000825179">
    <property type="component" value="Chromosome"/>
</dbReference>
<proteinExistence type="predicted"/>
<keyword evidence="1" id="KW-0472">Membrane</keyword>